<proteinExistence type="predicted"/>
<protein>
    <submittedName>
        <fullName evidence="1">Uncharacterized protein</fullName>
    </submittedName>
</protein>
<reference evidence="1 2" key="1">
    <citation type="submission" date="2019-04" db="EMBL/GenBank/DDBJ databases">
        <authorList>
            <consortium name="DOE Joint Genome Institute"/>
            <person name="Mondo S."/>
            <person name="Kjaerbolling I."/>
            <person name="Vesth T."/>
            <person name="Frisvad J.C."/>
            <person name="Nybo J.L."/>
            <person name="Theobald S."/>
            <person name="Kildgaard S."/>
            <person name="Isbrandt T."/>
            <person name="Kuo A."/>
            <person name="Sato A."/>
            <person name="Lyhne E.K."/>
            <person name="Kogle M.E."/>
            <person name="Wiebenga A."/>
            <person name="Kun R.S."/>
            <person name="Lubbers R.J."/>
            <person name="Makela M.R."/>
            <person name="Barry K."/>
            <person name="Chovatia M."/>
            <person name="Clum A."/>
            <person name="Daum C."/>
            <person name="Haridas S."/>
            <person name="He G."/>
            <person name="LaButti K."/>
            <person name="Lipzen A."/>
            <person name="Riley R."/>
            <person name="Salamov A."/>
            <person name="Simmons B.A."/>
            <person name="Magnuson J.K."/>
            <person name="Henrissat B."/>
            <person name="Mortensen U.H."/>
            <person name="Larsen T.O."/>
            <person name="Devries R.P."/>
            <person name="Grigoriev I.V."/>
            <person name="Machida M."/>
            <person name="Baker S.E."/>
            <person name="Andersen M.R."/>
            <person name="Cantor M.N."/>
            <person name="Hua S.X."/>
        </authorList>
    </citation>
    <scope>NUCLEOTIDE SEQUENCE [LARGE SCALE GENOMIC DNA]</scope>
    <source>
        <strain evidence="1 2">CBS 117616</strain>
    </source>
</reference>
<accession>A0ABQ6WU23</accession>
<evidence type="ECO:0000313" key="1">
    <source>
        <dbReference type="EMBL" id="KAE8420548.1"/>
    </source>
</evidence>
<gene>
    <name evidence="1" type="ORF">BDV36DRAFT_249570</name>
</gene>
<dbReference type="EMBL" id="ML735708">
    <property type="protein sequence ID" value="KAE8420548.1"/>
    <property type="molecule type" value="Genomic_DNA"/>
</dbReference>
<organism evidence="1 2">
    <name type="scientific">Aspergillus pseudocaelatus</name>
    <dbReference type="NCBI Taxonomy" id="1825620"/>
    <lineage>
        <taxon>Eukaryota</taxon>
        <taxon>Fungi</taxon>
        <taxon>Dikarya</taxon>
        <taxon>Ascomycota</taxon>
        <taxon>Pezizomycotina</taxon>
        <taxon>Eurotiomycetes</taxon>
        <taxon>Eurotiomycetidae</taxon>
        <taxon>Eurotiales</taxon>
        <taxon>Aspergillaceae</taxon>
        <taxon>Aspergillus</taxon>
        <taxon>Aspergillus subgen. Circumdati</taxon>
    </lineage>
</organism>
<sequence length="80" mass="8811">MEVVHTVTFVSLDNGLENLVAAISFSKDLNDATTPHAIQGVHALVREGTPCIIKWKYGNKDAQYSCSGRAFLNVFDLPFQ</sequence>
<keyword evidence="2" id="KW-1185">Reference proteome</keyword>
<name>A0ABQ6WU23_9EURO</name>
<evidence type="ECO:0000313" key="2">
    <source>
        <dbReference type="Proteomes" id="UP000325395"/>
    </source>
</evidence>
<dbReference type="Proteomes" id="UP000325395">
    <property type="component" value="Unassembled WGS sequence"/>
</dbReference>